<protein>
    <recommendedName>
        <fullName evidence="3">Peptidase S10</fullName>
    </recommendedName>
</protein>
<evidence type="ECO:0000313" key="2">
    <source>
        <dbReference type="Proteomes" id="UP000831775"/>
    </source>
</evidence>
<evidence type="ECO:0000313" key="1">
    <source>
        <dbReference type="EMBL" id="UOQ59573.1"/>
    </source>
</evidence>
<proteinExistence type="predicted"/>
<name>A0ABY4FTH0_9MICO</name>
<reference evidence="1 2" key="1">
    <citation type="submission" date="2022-04" db="EMBL/GenBank/DDBJ databases">
        <title>Leucobacter sp. isolated from rhizosphere of onion.</title>
        <authorList>
            <person name="Won M."/>
            <person name="Lee C.-M."/>
            <person name="Woen H.-Y."/>
            <person name="Kwon S.-W."/>
        </authorList>
    </citation>
    <scope>NUCLEOTIDE SEQUENCE [LARGE SCALE GENOMIC DNA]</scope>
    <source>
        <strain evidence="1 2">H25R-14</strain>
    </source>
</reference>
<dbReference type="SUPFAM" id="SSF53474">
    <property type="entry name" value="alpha/beta-Hydrolases"/>
    <property type="match status" value="1"/>
</dbReference>
<dbReference type="EMBL" id="CP095043">
    <property type="protein sequence ID" value="UOQ59573.1"/>
    <property type="molecule type" value="Genomic_DNA"/>
</dbReference>
<evidence type="ECO:0008006" key="3">
    <source>
        <dbReference type="Google" id="ProtNLM"/>
    </source>
</evidence>
<dbReference type="Gene3D" id="3.40.50.1820">
    <property type="entry name" value="alpha/beta hydrolase"/>
    <property type="match status" value="1"/>
</dbReference>
<dbReference type="Proteomes" id="UP000831775">
    <property type="component" value="Chromosome"/>
</dbReference>
<dbReference type="RefSeq" id="WP_244684640.1">
    <property type="nucleotide sequence ID" value="NZ_CP095043.1"/>
</dbReference>
<organism evidence="1 2">
    <name type="scientific">Leucobacter rhizosphaerae</name>
    <dbReference type="NCBI Taxonomy" id="2932245"/>
    <lineage>
        <taxon>Bacteria</taxon>
        <taxon>Bacillati</taxon>
        <taxon>Actinomycetota</taxon>
        <taxon>Actinomycetes</taxon>
        <taxon>Micrococcales</taxon>
        <taxon>Microbacteriaceae</taxon>
        <taxon>Leucobacter</taxon>
    </lineage>
</organism>
<gene>
    <name evidence="1" type="ORF">MUN76_10980</name>
</gene>
<dbReference type="Pfam" id="PF00450">
    <property type="entry name" value="Peptidase_S10"/>
    <property type="match status" value="1"/>
</dbReference>
<sequence>MTHIDDWTLGAHEFVAGIDANGGAGARFTGHLERHAVRAGDGSPIGSAFTTTYLLGPAAGSERPVTFVFNGGPGVSSVWLHFGGVGPYRVAVPTALREGILPPYRLEENPGSLLAATDLVFIDPIRTGYGALDDGADPALVAGVEGDVAHVADIILAWLERHGRLGSRVFLVGESYGTIRASLLATRLLGRDNSVAVEGVALIGQALNVQETTQRPGNVVGFVAAVPFLAATAHFHGRGANGGRPLAEVVEAAHRWSLERLGPVLLRGDQVPPAELAEVAAEFAGFCGLPQEELVRRRLRVSKEDYRRMLLADEGAVLGLTDTRYTLPTAVPGVAGPEFEPTSVHLDAAYTAISHRFFVESLGAPAHVRYRLADPTTHEGWDYQEASSVGAFGGSPMPSPFALFDYPAHLRSWMRVNPGARLFVGTGHYDSLTTVGAARHLLAQNGLPGDRVLERHYEGGHMMYTDPAAAARLGADLREFIADGSR</sequence>
<accession>A0ABY4FTH0</accession>
<keyword evidence="2" id="KW-1185">Reference proteome</keyword>
<dbReference type="InterPro" id="IPR029058">
    <property type="entry name" value="AB_hydrolase_fold"/>
</dbReference>
<dbReference type="InterPro" id="IPR001563">
    <property type="entry name" value="Peptidase_S10"/>
</dbReference>